<dbReference type="KEGG" id="ahu:A6A40_14285"/>
<dbReference type="Gene3D" id="3.30.70.270">
    <property type="match status" value="1"/>
</dbReference>
<evidence type="ECO:0000313" key="5">
    <source>
        <dbReference type="EMBL" id="ANC92943.1"/>
    </source>
</evidence>
<name>A0A160JIJ7_9PROT</name>
<dbReference type="InterPro" id="IPR043128">
    <property type="entry name" value="Rev_trsase/Diguanyl_cyclase"/>
</dbReference>
<dbReference type="Proteomes" id="UP000077405">
    <property type="component" value="Chromosome"/>
</dbReference>
<feature type="domain" description="PAC" evidence="3">
    <location>
        <begin position="222"/>
        <end position="273"/>
    </location>
</feature>
<dbReference type="FunFam" id="3.30.70.270:FF:000001">
    <property type="entry name" value="Diguanylate cyclase domain protein"/>
    <property type="match status" value="1"/>
</dbReference>
<keyword evidence="6" id="KW-1185">Reference proteome</keyword>
<dbReference type="SUPFAM" id="SSF55785">
    <property type="entry name" value="PYP-like sensor domain (PAS domain)"/>
    <property type="match status" value="3"/>
</dbReference>
<dbReference type="InterPro" id="IPR000160">
    <property type="entry name" value="GGDEF_dom"/>
</dbReference>
<feature type="domain" description="GGDEF" evidence="4">
    <location>
        <begin position="428"/>
        <end position="555"/>
    </location>
</feature>
<dbReference type="CDD" id="cd01949">
    <property type="entry name" value="GGDEF"/>
    <property type="match status" value="1"/>
</dbReference>
<dbReference type="CDD" id="cd00130">
    <property type="entry name" value="PAS"/>
    <property type="match status" value="2"/>
</dbReference>
<dbReference type="InterPro" id="IPR035965">
    <property type="entry name" value="PAS-like_dom_sf"/>
</dbReference>
<dbReference type="PROSITE" id="PS50113">
    <property type="entry name" value="PAC"/>
    <property type="match status" value="2"/>
</dbReference>
<dbReference type="PROSITE" id="PS50887">
    <property type="entry name" value="GGDEF"/>
    <property type="match status" value="1"/>
</dbReference>
<dbReference type="AlphaFoldDB" id="A0A160JIJ7"/>
<dbReference type="InterPro" id="IPR029787">
    <property type="entry name" value="Nucleotide_cyclase"/>
</dbReference>
<dbReference type="InterPro" id="IPR001610">
    <property type="entry name" value="PAC"/>
</dbReference>
<dbReference type="Pfam" id="PF00990">
    <property type="entry name" value="GGDEF"/>
    <property type="match status" value="1"/>
</dbReference>
<dbReference type="SUPFAM" id="SSF55073">
    <property type="entry name" value="Nucleotide cyclase"/>
    <property type="match status" value="1"/>
</dbReference>
<evidence type="ECO:0000256" key="1">
    <source>
        <dbReference type="ARBA" id="ARBA00012528"/>
    </source>
</evidence>
<dbReference type="GO" id="GO:0005886">
    <property type="term" value="C:plasma membrane"/>
    <property type="evidence" value="ECO:0007669"/>
    <property type="project" value="TreeGrafter"/>
</dbReference>
<sequence>MAPDLVDSGILDTLFANNAAPILLIDPDRDGAIVDANPKAAAFYGHSRETLRSLHVWDINALGRSILPAMREIASWEGGHYPQRFHHRLADGSVRDVQVYAGPIVLAGRKLLLCIVHDLTAVIEAEQFNRLLLENVQVGVCGIDRAGNFTFVNPVAVRAFGFRHESEMTRGHIGCFLSHTGPAPTDPTSTALPPDSRTAGTEGAAAVLHPIFQVAETGEPARDIDATFLRGDGTAFPVRLTASPIRNHSGIVGVVMSFSDLTVEREREAQASDLANALPGAIFQAELHQGGALRACYFSSAATELLGLAPDSELTAPSILIPLMSLKGWARIRRSLRRAGRDGKVWEGELEIGPAESRRWLLGRAQPRRRADGTMVFNGVLLDITERKILEAELQRAAMHDPLTGAWNRRRFQQALAEAEARAERYGRPYVLALIDIDHFKRFNDTHGHQAGDDALRLVAGTLSARLRRSDALARWGGEEFALLLPETELATARQVLENLRHAVASQQMECGSSITVSIGAGQCLAGEDTYGLLQRVDAALYRAKDAGRNRVEQA</sequence>
<evidence type="ECO:0000259" key="3">
    <source>
        <dbReference type="PROSITE" id="PS50113"/>
    </source>
</evidence>
<dbReference type="GO" id="GO:1902201">
    <property type="term" value="P:negative regulation of bacterial-type flagellum-dependent cell motility"/>
    <property type="evidence" value="ECO:0007669"/>
    <property type="project" value="TreeGrafter"/>
</dbReference>
<dbReference type="PANTHER" id="PTHR45138:SF9">
    <property type="entry name" value="DIGUANYLATE CYCLASE DGCM-RELATED"/>
    <property type="match status" value="1"/>
</dbReference>
<dbReference type="PANTHER" id="PTHR45138">
    <property type="entry name" value="REGULATORY COMPONENTS OF SENSORY TRANSDUCTION SYSTEM"/>
    <property type="match status" value="1"/>
</dbReference>
<dbReference type="InterPro" id="IPR000014">
    <property type="entry name" value="PAS"/>
</dbReference>
<organism evidence="5 6">
    <name type="scientific">Azospirillum humicireducens</name>
    <dbReference type="NCBI Taxonomy" id="1226968"/>
    <lineage>
        <taxon>Bacteria</taxon>
        <taxon>Pseudomonadati</taxon>
        <taxon>Pseudomonadota</taxon>
        <taxon>Alphaproteobacteria</taxon>
        <taxon>Rhodospirillales</taxon>
        <taxon>Azospirillaceae</taxon>
        <taxon>Azospirillum</taxon>
    </lineage>
</organism>
<dbReference type="EC" id="2.7.7.65" evidence="1"/>
<proteinExistence type="predicted"/>
<dbReference type="SMART" id="SM00086">
    <property type="entry name" value="PAC"/>
    <property type="match status" value="3"/>
</dbReference>
<dbReference type="NCBIfam" id="TIGR00254">
    <property type="entry name" value="GGDEF"/>
    <property type="match status" value="1"/>
</dbReference>
<dbReference type="RefSeq" id="WP_063635983.1">
    <property type="nucleotide sequence ID" value="NZ_CP015285.1"/>
</dbReference>
<dbReference type="Pfam" id="PF08448">
    <property type="entry name" value="PAS_4"/>
    <property type="match status" value="1"/>
</dbReference>
<dbReference type="InterPro" id="IPR050469">
    <property type="entry name" value="Diguanylate_Cyclase"/>
</dbReference>
<dbReference type="GO" id="GO:0043709">
    <property type="term" value="P:cell adhesion involved in single-species biofilm formation"/>
    <property type="evidence" value="ECO:0007669"/>
    <property type="project" value="TreeGrafter"/>
</dbReference>
<dbReference type="InterPro" id="IPR000700">
    <property type="entry name" value="PAS-assoc_C"/>
</dbReference>
<dbReference type="GO" id="GO:0052621">
    <property type="term" value="F:diguanylate cyclase activity"/>
    <property type="evidence" value="ECO:0007669"/>
    <property type="project" value="UniProtKB-EC"/>
</dbReference>
<comment type="catalytic activity">
    <reaction evidence="2">
        <text>2 GTP = 3',3'-c-di-GMP + 2 diphosphate</text>
        <dbReference type="Rhea" id="RHEA:24898"/>
        <dbReference type="ChEBI" id="CHEBI:33019"/>
        <dbReference type="ChEBI" id="CHEBI:37565"/>
        <dbReference type="ChEBI" id="CHEBI:58805"/>
        <dbReference type="EC" id="2.7.7.65"/>
    </reaction>
</comment>
<accession>A0A160JIJ7</accession>
<dbReference type="Gene3D" id="3.30.450.20">
    <property type="entry name" value="PAS domain"/>
    <property type="match status" value="3"/>
</dbReference>
<evidence type="ECO:0000256" key="2">
    <source>
        <dbReference type="ARBA" id="ARBA00034247"/>
    </source>
</evidence>
<dbReference type="InterPro" id="IPR013656">
    <property type="entry name" value="PAS_4"/>
</dbReference>
<dbReference type="SMART" id="SM00091">
    <property type="entry name" value="PAS"/>
    <property type="match status" value="3"/>
</dbReference>
<gene>
    <name evidence="5" type="ORF">A6A40_14285</name>
</gene>
<dbReference type="Pfam" id="PF13426">
    <property type="entry name" value="PAS_9"/>
    <property type="match status" value="1"/>
</dbReference>
<dbReference type="OrthoDB" id="7333362at2"/>
<feature type="domain" description="PAC" evidence="3">
    <location>
        <begin position="344"/>
        <end position="396"/>
    </location>
</feature>
<evidence type="ECO:0000313" key="6">
    <source>
        <dbReference type="Proteomes" id="UP000077405"/>
    </source>
</evidence>
<protein>
    <recommendedName>
        <fullName evidence="1">diguanylate cyclase</fullName>
        <ecNumber evidence="1">2.7.7.65</ecNumber>
    </recommendedName>
</protein>
<dbReference type="NCBIfam" id="TIGR00229">
    <property type="entry name" value="sensory_box"/>
    <property type="match status" value="1"/>
</dbReference>
<reference evidence="5 6" key="1">
    <citation type="journal article" date="2013" name="Int. J. Syst. Evol. Microbiol.">
        <title>Azospirillum humicireducens sp. nov., a nitrogen-fixing bacterium isolated from a microbial fuel cell.</title>
        <authorList>
            <person name="Zhou S."/>
            <person name="Han L."/>
            <person name="Wang Y."/>
            <person name="Yang G."/>
            <person name="Zhuang L."/>
            <person name="Hu P."/>
        </authorList>
    </citation>
    <scope>NUCLEOTIDE SEQUENCE [LARGE SCALE GENOMIC DNA]</scope>
    <source>
        <strain evidence="5 6">SgZ-5</strain>
    </source>
</reference>
<dbReference type="STRING" id="1226968.A6A40_14285"/>
<dbReference type="SMART" id="SM00267">
    <property type="entry name" value="GGDEF"/>
    <property type="match status" value="1"/>
</dbReference>
<dbReference type="EMBL" id="CP015285">
    <property type="protein sequence ID" value="ANC92943.1"/>
    <property type="molecule type" value="Genomic_DNA"/>
</dbReference>
<evidence type="ECO:0000259" key="4">
    <source>
        <dbReference type="PROSITE" id="PS50887"/>
    </source>
</evidence>